<name>A0A0A7EC85_9GAMM</name>
<organism evidence="1 2">
    <name type="scientific">Pseudoalteromonas piratica</name>
    <dbReference type="NCBI Taxonomy" id="1348114"/>
    <lineage>
        <taxon>Bacteria</taxon>
        <taxon>Pseudomonadati</taxon>
        <taxon>Pseudomonadota</taxon>
        <taxon>Gammaproteobacteria</taxon>
        <taxon>Alteromonadales</taxon>
        <taxon>Pseudoalteromonadaceae</taxon>
        <taxon>Pseudoalteromonas</taxon>
    </lineage>
</organism>
<dbReference type="OrthoDB" id="9151236at2"/>
<dbReference type="Proteomes" id="UP000030341">
    <property type="component" value="Chromosome 1"/>
</dbReference>
<dbReference type="STRING" id="1348114.OM33_03250"/>
<dbReference type="HOGENOM" id="CLU_1353686_0_0_6"/>
<accession>A0A0A7EC85</accession>
<evidence type="ECO:0000313" key="1">
    <source>
        <dbReference type="EMBL" id="AIY64280.1"/>
    </source>
</evidence>
<reference evidence="1 2" key="1">
    <citation type="submission" date="2014-11" db="EMBL/GenBank/DDBJ databases">
        <title>Complete Genome Sequence of Pseudoalteromonas sp. Strain OCN003 Isolated from Kaneohe Bay, Oahu, Hawaii.</title>
        <authorList>
            <person name="Beurmann S."/>
            <person name="Videau P."/>
            <person name="Ushijima B."/>
            <person name="Smith A.M."/>
            <person name="Aeby G.S."/>
            <person name="Callahan S.M."/>
            <person name="Belcaid M."/>
        </authorList>
    </citation>
    <scope>NUCLEOTIDE SEQUENCE [LARGE SCALE GENOMIC DNA]</scope>
    <source>
        <strain evidence="1 2">OCN003</strain>
    </source>
</reference>
<dbReference type="KEGG" id="pseo:OM33_03250"/>
<keyword evidence="2" id="KW-1185">Reference proteome</keyword>
<dbReference type="EMBL" id="CP009888">
    <property type="protein sequence ID" value="AIY64280.1"/>
    <property type="molecule type" value="Genomic_DNA"/>
</dbReference>
<dbReference type="eggNOG" id="COG0457">
    <property type="taxonomic scope" value="Bacteria"/>
</dbReference>
<evidence type="ECO:0000313" key="2">
    <source>
        <dbReference type="Proteomes" id="UP000030341"/>
    </source>
</evidence>
<dbReference type="AlphaFoldDB" id="A0A0A7EC85"/>
<dbReference type="RefSeq" id="WP_038638715.1">
    <property type="nucleotide sequence ID" value="NZ_CP009888.1"/>
</dbReference>
<proteinExistence type="predicted"/>
<gene>
    <name evidence="1" type="ORF">OM33_03250</name>
</gene>
<sequence length="205" mass="23569">MLKKYPLISLIALFITTLNLNASELLTLLAEDQKAREPIYTLPRDEVKTYIQNVMVPGDKIRREKVIKLMASKPSLNADEYFAAAMIMQHGNSAEDAKNAMQYAINAIEKDPSHEQAKWLKCASEDRYLQRSGKAQVWGTQLSRKKHPTADYDILYPANFDRTQKTDKQREGCNLPSYAEIDNRLIEMASVSKRSEQMKIWKRTN</sequence>
<protein>
    <submittedName>
        <fullName evidence="1">Uncharacterized protein</fullName>
    </submittedName>
</protein>